<proteinExistence type="predicted"/>
<keyword evidence="2" id="KW-1185">Reference proteome</keyword>
<gene>
    <name evidence="1" type="ORF">M0R45_004514</name>
</gene>
<reference evidence="1 2" key="1">
    <citation type="journal article" date="2023" name="G3 (Bethesda)">
        <title>A chromosome-length genome assembly and annotation of blackberry (Rubus argutus, cv. 'Hillquist').</title>
        <authorList>
            <person name="Bruna T."/>
            <person name="Aryal R."/>
            <person name="Dudchenko O."/>
            <person name="Sargent D.J."/>
            <person name="Mead D."/>
            <person name="Buti M."/>
            <person name="Cavallini A."/>
            <person name="Hytonen T."/>
            <person name="Andres J."/>
            <person name="Pham M."/>
            <person name="Weisz D."/>
            <person name="Mascagni F."/>
            <person name="Usai G."/>
            <person name="Natali L."/>
            <person name="Bassil N."/>
            <person name="Fernandez G.E."/>
            <person name="Lomsadze A."/>
            <person name="Armour M."/>
            <person name="Olukolu B."/>
            <person name="Poorten T."/>
            <person name="Britton C."/>
            <person name="Davik J."/>
            <person name="Ashrafi H."/>
            <person name="Aiden E.L."/>
            <person name="Borodovsky M."/>
            <person name="Worthington M."/>
        </authorList>
    </citation>
    <scope>NUCLEOTIDE SEQUENCE [LARGE SCALE GENOMIC DNA]</scope>
    <source>
        <strain evidence="1">PI 553951</strain>
    </source>
</reference>
<name>A0AAW1YK12_RUBAR</name>
<evidence type="ECO:0000313" key="2">
    <source>
        <dbReference type="Proteomes" id="UP001457282"/>
    </source>
</evidence>
<evidence type="ECO:0000313" key="1">
    <source>
        <dbReference type="EMBL" id="KAK9948962.1"/>
    </source>
</evidence>
<protein>
    <submittedName>
        <fullName evidence="1">Uncharacterized protein</fullName>
    </submittedName>
</protein>
<dbReference type="AlphaFoldDB" id="A0AAW1YK12"/>
<sequence length="89" mass="10194">MPQIRPISTSIVCPTCENDESTHRIELTPWDLRLFQLEYIQKGILFQQQWQKNRTEAENGATTRRTILRNAVLGTLVKSTAADLLHTAD</sequence>
<accession>A0AAW1YK12</accession>
<dbReference type="Proteomes" id="UP001457282">
    <property type="component" value="Unassembled WGS sequence"/>
</dbReference>
<comment type="caution">
    <text evidence="1">The sequence shown here is derived from an EMBL/GenBank/DDBJ whole genome shotgun (WGS) entry which is preliminary data.</text>
</comment>
<dbReference type="EMBL" id="JBEDUW010000001">
    <property type="protein sequence ID" value="KAK9948962.1"/>
    <property type="molecule type" value="Genomic_DNA"/>
</dbReference>
<organism evidence="1 2">
    <name type="scientific">Rubus argutus</name>
    <name type="common">Southern blackberry</name>
    <dbReference type="NCBI Taxonomy" id="59490"/>
    <lineage>
        <taxon>Eukaryota</taxon>
        <taxon>Viridiplantae</taxon>
        <taxon>Streptophyta</taxon>
        <taxon>Embryophyta</taxon>
        <taxon>Tracheophyta</taxon>
        <taxon>Spermatophyta</taxon>
        <taxon>Magnoliopsida</taxon>
        <taxon>eudicotyledons</taxon>
        <taxon>Gunneridae</taxon>
        <taxon>Pentapetalae</taxon>
        <taxon>rosids</taxon>
        <taxon>fabids</taxon>
        <taxon>Rosales</taxon>
        <taxon>Rosaceae</taxon>
        <taxon>Rosoideae</taxon>
        <taxon>Rosoideae incertae sedis</taxon>
        <taxon>Rubus</taxon>
    </lineage>
</organism>